<dbReference type="InterPro" id="IPR018110">
    <property type="entry name" value="Mandel_Rmase/mucon_lact_enz_CS"/>
</dbReference>
<evidence type="ECO:0000313" key="5">
    <source>
        <dbReference type="EMBL" id="RJX71013.1"/>
    </source>
</evidence>
<evidence type="ECO:0000313" key="6">
    <source>
        <dbReference type="Proteomes" id="UP000273252"/>
    </source>
</evidence>
<dbReference type="InterPro" id="IPR029065">
    <property type="entry name" value="Enolase_C-like"/>
</dbReference>
<dbReference type="Gene3D" id="3.20.20.120">
    <property type="entry name" value="Enolase-like C-terminal domain"/>
    <property type="match status" value="1"/>
</dbReference>
<dbReference type="InterPro" id="IPR029017">
    <property type="entry name" value="Enolase-like_N"/>
</dbReference>
<keyword evidence="5" id="KW-0413">Isomerase</keyword>
<dbReference type="SFLD" id="SFLDS00001">
    <property type="entry name" value="Enolase"/>
    <property type="match status" value="1"/>
</dbReference>
<dbReference type="PROSITE" id="PS00909">
    <property type="entry name" value="MR_MLE_2"/>
    <property type="match status" value="1"/>
</dbReference>
<reference evidence="5 6" key="1">
    <citation type="submission" date="2018-08" db="EMBL/GenBank/DDBJ databases">
        <title>Vibrio isolated from the Eastern China Marginal Seas.</title>
        <authorList>
            <person name="Li Y."/>
        </authorList>
    </citation>
    <scope>NUCLEOTIDE SEQUENCE [LARGE SCALE GENOMIC DNA]</scope>
    <source>
        <strain evidence="5 6">BEI233</strain>
    </source>
</reference>
<dbReference type="GO" id="GO:0008872">
    <property type="term" value="F:glucarate dehydratase activity"/>
    <property type="evidence" value="ECO:0007669"/>
    <property type="project" value="UniProtKB-EC"/>
</dbReference>
<comment type="caution">
    <text evidence="5">The sequence shown here is derived from an EMBL/GenBank/DDBJ whole genome shotgun (WGS) entry which is preliminary data.</text>
</comment>
<dbReference type="Pfam" id="PF02746">
    <property type="entry name" value="MR_MLE_N"/>
    <property type="match status" value="1"/>
</dbReference>
<dbReference type="InterPro" id="IPR034593">
    <property type="entry name" value="DgoD-like"/>
</dbReference>
<comment type="pathway">
    <text evidence="2">Carbohydrate acid metabolism; D-glucarate degradation; 2,5-dioxopentanoate from D-glucarate: step 1/2.</text>
</comment>
<proteinExistence type="predicted"/>
<dbReference type="Proteomes" id="UP000273252">
    <property type="component" value="Unassembled WGS sequence"/>
</dbReference>
<evidence type="ECO:0000256" key="1">
    <source>
        <dbReference type="ARBA" id="ARBA00001426"/>
    </source>
</evidence>
<feature type="domain" description="Mandelate racemase/muconate lactonizing enzyme C-terminal" evidence="4">
    <location>
        <begin position="146"/>
        <end position="242"/>
    </location>
</feature>
<dbReference type="Gene3D" id="3.30.390.10">
    <property type="entry name" value="Enolase-like, N-terminal domain"/>
    <property type="match status" value="1"/>
</dbReference>
<dbReference type="PANTHER" id="PTHR48080:SF4">
    <property type="entry name" value="GLUCARATE DEHYDRATASE"/>
    <property type="match status" value="1"/>
</dbReference>
<dbReference type="PANTHER" id="PTHR48080">
    <property type="entry name" value="D-GALACTONATE DEHYDRATASE-RELATED"/>
    <property type="match status" value="1"/>
</dbReference>
<dbReference type="Pfam" id="PF13378">
    <property type="entry name" value="MR_MLE_C"/>
    <property type="match status" value="1"/>
</dbReference>
<dbReference type="AlphaFoldDB" id="A0A3A6R4B9"/>
<dbReference type="GO" id="GO:0016853">
    <property type="term" value="F:isomerase activity"/>
    <property type="evidence" value="ECO:0007669"/>
    <property type="project" value="UniProtKB-KW"/>
</dbReference>
<organism evidence="5 6">
    <name type="scientific">Vibrio sinensis</name>
    <dbReference type="NCBI Taxonomy" id="2302434"/>
    <lineage>
        <taxon>Bacteria</taxon>
        <taxon>Pseudomonadati</taxon>
        <taxon>Pseudomonadota</taxon>
        <taxon>Gammaproteobacteria</taxon>
        <taxon>Vibrionales</taxon>
        <taxon>Vibrionaceae</taxon>
        <taxon>Vibrio</taxon>
    </lineage>
</organism>
<dbReference type="EMBL" id="QVMU01000009">
    <property type="protein sequence ID" value="RJX71013.1"/>
    <property type="molecule type" value="Genomic_DNA"/>
</dbReference>
<keyword evidence="6" id="KW-1185">Reference proteome</keyword>
<dbReference type="InterPro" id="IPR013341">
    <property type="entry name" value="Mandelate_racemase_N_dom"/>
</dbReference>
<dbReference type="InterPro" id="IPR013342">
    <property type="entry name" value="Mandelate_racemase_C"/>
</dbReference>
<evidence type="ECO:0000256" key="3">
    <source>
        <dbReference type="ARBA" id="ARBA00011973"/>
    </source>
</evidence>
<gene>
    <name evidence="5" type="ORF">DZ860_11825</name>
</gene>
<dbReference type="OrthoDB" id="103536at2"/>
<protein>
    <recommendedName>
        <fullName evidence="3">glucarate dehydratase</fullName>
        <ecNumber evidence="3">4.2.1.40</ecNumber>
    </recommendedName>
</protein>
<dbReference type="SUPFAM" id="SSF54826">
    <property type="entry name" value="Enolase N-terminal domain-like"/>
    <property type="match status" value="1"/>
</dbReference>
<dbReference type="EC" id="4.2.1.40" evidence="3"/>
<dbReference type="RefSeq" id="WP_120031510.1">
    <property type="nucleotide sequence ID" value="NZ_QVMU01000009.1"/>
</dbReference>
<accession>A0A3A6R4B9</accession>
<dbReference type="PROSITE" id="PS00908">
    <property type="entry name" value="MR_MLE_1"/>
    <property type="match status" value="1"/>
</dbReference>
<evidence type="ECO:0000259" key="4">
    <source>
        <dbReference type="SMART" id="SM00922"/>
    </source>
</evidence>
<comment type="catalytic activity">
    <reaction evidence="1">
        <text>D-glucarate = 5-dehydro-4-deoxy-D-glucarate + H2O</text>
        <dbReference type="Rhea" id="RHEA:14573"/>
        <dbReference type="ChEBI" id="CHEBI:15377"/>
        <dbReference type="ChEBI" id="CHEBI:30612"/>
        <dbReference type="ChEBI" id="CHEBI:42819"/>
        <dbReference type="EC" id="4.2.1.40"/>
    </reaction>
</comment>
<dbReference type="GO" id="GO:0009063">
    <property type="term" value="P:amino acid catabolic process"/>
    <property type="evidence" value="ECO:0007669"/>
    <property type="project" value="InterPro"/>
</dbReference>
<evidence type="ECO:0000256" key="2">
    <source>
        <dbReference type="ARBA" id="ARBA00005183"/>
    </source>
</evidence>
<dbReference type="SUPFAM" id="SSF51604">
    <property type="entry name" value="Enolase C-terminal domain-like"/>
    <property type="match status" value="1"/>
</dbReference>
<sequence>MKITKVVATPINVPMEAPYVWSVGMLTGMPKTVVQVFTDEGLIGIGEGPSDAQANIINDVIGPYLIGKDPLQITDLEAGVIPEWRSAMNICDPNMARAWGAIDIALWDLRGKYWEQPLYQLLGGAYRKDIKFTEYFTYRLGKEQSVEEVVDYCVRMKEEHGSMWFEGKAGFSDAENELKLYRRLRESLGDAAELRIDANYGWSLPTARKMVRELESLNIRNIEDPVIGLQNMARLRQHTSIPFSTHEMDLPQSVASGAPDAFVGNIATLGGVAATVRFAAACEAMGRNFWFYSGDGGIMTAAYMHITAAMPGMTEPHQLLSRWQTMDVIEEGVFKATNNIIQVPEGHGLGVTLNDELLKAAHQHYLDNGPCDEFKRLDDNQPYNRCPRF</sequence>
<dbReference type="SMART" id="SM00922">
    <property type="entry name" value="MR_MLE"/>
    <property type="match status" value="1"/>
</dbReference>
<name>A0A3A6R4B9_9VIBR</name>
<dbReference type="InterPro" id="IPR036849">
    <property type="entry name" value="Enolase-like_C_sf"/>
</dbReference>